<dbReference type="EMBL" id="AAGKMY010000036">
    <property type="protein sequence ID" value="EBP0617040.1"/>
    <property type="molecule type" value="Genomic_DNA"/>
</dbReference>
<gene>
    <name evidence="2" type="ORF">KV06_24960</name>
</gene>
<keyword evidence="1" id="KW-0175">Coiled coil</keyword>
<protein>
    <recommendedName>
        <fullName evidence="3">DUF4041 domain-containing protein</fullName>
    </recommendedName>
</protein>
<evidence type="ECO:0000256" key="1">
    <source>
        <dbReference type="SAM" id="Coils"/>
    </source>
</evidence>
<accession>A0A5U2J934</accession>
<sequence>MGIFSQIGSALLNCISKPVDALCEWAKEPLKDREYRREEASKESEHKRNMDVLTAKKRVEHELRMSELNAEYELREKEKTLEVDLEVRRVREIEKAVAEIQEWRKSQELERMERTTAAIARYKEQLTKLNIEVINSIGNMQLDLKERAQKFVYEKAVQYKRLQDEATEEAMNDLMRIEEKFGDNERAKDILIRAVDTKMGNVIDTSTRFLEELNRDIVSLNQSIDRLTNQGQKFIESHLERFHIVDATSSLYITGDEKERLLLKNIN</sequence>
<feature type="coiled-coil region" evidence="1">
    <location>
        <begin position="105"/>
        <end position="132"/>
    </location>
</feature>
<comment type="caution">
    <text evidence="2">The sequence shown here is derived from an EMBL/GenBank/DDBJ whole genome shotgun (WGS) entry which is preliminary data.</text>
</comment>
<evidence type="ECO:0000313" key="2">
    <source>
        <dbReference type="EMBL" id="EBP0617040.1"/>
    </source>
</evidence>
<organism evidence="2">
    <name type="scientific">Salmonella enterica</name>
    <name type="common">Salmonella choleraesuis</name>
    <dbReference type="NCBI Taxonomy" id="28901"/>
    <lineage>
        <taxon>Bacteria</taxon>
        <taxon>Pseudomonadati</taxon>
        <taxon>Pseudomonadota</taxon>
        <taxon>Gammaproteobacteria</taxon>
        <taxon>Enterobacterales</taxon>
        <taxon>Enterobacteriaceae</taxon>
        <taxon>Salmonella</taxon>
    </lineage>
</organism>
<reference evidence="2" key="1">
    <citation type="submission" date="2018-07" db="EMBL/GenBank/DDBJ databases">
        <authorList>
            <consortium name="GenomeTrakr network: Whole genome sequencing for foodborne pathogen traceback"/>
        </authorList>
    </citation>
    <scope>NUCLEOTIDE SEQUENCE</scope>
    <source>
        <strain evidence="2">CFSAN023193</strain>
    </source>
</reference>
<proteinExistence type="predicted"/>
<evidence type="ECO:0008006" key="3">
    <source>
        <dbReference type="Google" id="ProtNLM"/>
    </source>
</evidence>
<name>A0A5U2J934_SALER</name>
<dbReference type="AlphaFoldDB" id="A0A5U2J934"/>